<accession>A0A1F6FXA3</accession>
<keyword evidence="1" id="KW-0812">Transmembrane</keyword>
<feature type="transmembrane region" description="Helical" evidence="1">
    <location>
        <begin position="111"/>
        <end position="128"/>
    </location>
</feature>
<evidence type="ECO:0000313" key="2">
    <source>
        <dbReference type="EMBL" id="OGG90487.1"/>
    </source>
</evidence>
<dbReference type="Proteomes" id="UP000177998">
    <property type="component" value="Unassembled WGS sequence"/>
</dbReference>
<dbReference type="STRING" id="1798564.A3H55_01580"/>
<protein>
    <submittedName>
        <fullName evidence="2">Uncharacterized protein</fullName>
    </submittedName>
</protein>
<dbReference type="AlphaFoldDB" id="A0A1F6FXA3"/>
<gene>
    <name evidence="2" type="ORF">A3H55_01580</name>
</gene>
<reference evidence="2 3" key="1">
    <citation type="journal article" date="2016" name="Nat. Commun.">
        <title>Thousands of microbial genomes shed light on interconnected biogeochemical processes in an aquifer system.</title>
        <authorList>
            <person name="Anantharaman K."/>
            <person name="Brown C.T."/>
            <person name="Hug L.A."/>
            <person name="Sharon I."/>
            <person name="Castelle C.J."/>
            <person name="Probst A.J."/>
            <person name="Thomas B.C."/>
            <person name="Singh A."/>
            <person name="Wilkins M.J."/>
            <person name="Karaoz U."/>
            <person name="Brodie E.L."/>
            <person name="Williams K.H."/>
            <person name="Hubbard S.S."/>
            <person name="Banfield J.F."/>
        </authorList>
    </citation>
    <scope>NUCLEOTIDE SEQUENCE [LARGE SCALE GENOMIC DNA]</scope>
</reference>
<name>A0A1F6FXA3_9BACT</name>
<proteinExistence type="predicted"/>
<keyword evidence="1" id="KW-0472">Membrane</keyword>
<evidence type="ECO:0000256" key="1">
    <source>
        <dbReference type="SAM" id="Phobius"/>
    </source>
</evidence>
<comment type="caution">
    <text evidence="2">The sequence shown here is derived from an EMBL/GenBank/DDBJ whole genome shotgun (WGS) entry which is preliminary data.</text>
</comment>
<feature type="transmembrane region" description="Helical" evidence="1">
    <location>
        <begin position="65"/>
        <end position="82"/>
    </location>
</feature>
<dbReference type="EMBL" id="MFMZ01000043">
    <property type="protein sequence ID" value="OGG90487.1"/>
    <property type="molecule type" value="Genomic_DNA"/>
</dbReference>
<organism evidence="2 3">
    <name type="scientific">Candidatus Kuenenbacteria bacterium RIFCSPLOWO2_02_FULL_42_16</name>
    <dbReference type="NCBI Taxonomy" id="1798564"/>
    <lineage>
        <taxon>Bacteria</taxon>
        <taxon>Candidatus Kueneniibacteriota</taxon>
    </lineage>
</organism>
<sequence>MCTGNKIFAEQKFYNFQIPIPNFQILIYKQGLPILSSLPANRCAQGAGRRARTIPQARDRSGDPLLIILINSFFVYLSGFPLEFNPMAIGAGMTVGVVKMTEKYDFPFADYKLLITSTLFTYLAYLAYRFKLFDKLPNF</sequence>
<keyword evidence="1" id="KW-1133">Transmembrane helix</keyword>
<evidence type="ECO:0000313" key="3">
    <source>
        <dbReference type="Proteomes" id="UP000177998"/>
    </source>
</evidence>